<reference evidence="1 2" key="1">
    <citation type="submission" date="2020-08" db="EMBL/GenBank/DDBJ databases">
        <title>Genomic Encyclopedia of Type Strains, Phase III (KMG-III): the genomes of soil and plant-associated and newly described type strains.</title>
        <authorList>
            <person name="Whitman W."/>
        </authorList>
    </citation>
    <scope>NUCLEOTIDE SEQUENCE [LARGE SCALE GENOMIC DNA]</scope>
    <source>
        <strain evidence="1 2">CECT 8960</strain>
    </source>
</reference>
<dbReference type="AlphaFoldDB" id="A0A7W7Q0K0"/>
<dbReference type="EMBL" id="JACHJQ010000001">
    <property type="protein sequence ID" value="MBB4904749.1"/>
    <property type="molecule type" value="Genomic_DNA"/>
</dbReference>
<sequence>MVVGTPAAIPLSYTDFSGLGVSTPIPWLGAPTVYDPLRFRTTIDQRRRNSYSALIRWL</sequence>
<keyword evidence="2" id="KW-1185">Reference proteome</keyword>
<name>A0A7W7Q0K0_9PSEU</name>
<dbReference type="Proteomes" id="UP000520767">
    <property type="component" value="Unassembled WGS sequence"/>
</dbReference>
<gene>
    <name evidence="1" type="ORF">FHR82_000959</name>
</gene>
<evidence type="ECO:0000313" key="2">
    <source>
        <dbReference type="Proteomes" id="UP000520767"/>
    </source>
</evidence>
<proteinExistence type="predicted"/>
<evidence type="ECO:0000313" key="1">
    <source>
        <dbReference type="EMBL" id="MBB4904749.1"/>
    </source>
</evidence>
<protein>
    <submittedName>
        <fullName evidence="1">Uncharacterized protein</fullName>
    </submittedName>
</protein>
<comment type="caution">
    <text evidence="1">The sequence shown here is derived from an EMBL/GenBank/DDBJ whole genome shotgun (WGS) entry which is preliminary data.</text>
</comment>
<organism evidence="1 2">
    <name type="scientific">Actinophytocola algeriensis</name>
    <dbReference type="NCBI Taxonomy" id="1768010"/>
    <lineage>
        <taxon>Bacteria</taxon>
        <taxon>Bacillati</taxon>
        <taxon>Actinomycetota</taxon>
        <taxon>Actinomycetes</taxon>
        <taxon>Pseudonocardiales</taxon>
        <taxon>Pseudonocardiaceae</taxon>
    </lineage>
</organism>
<accession>A0A7W7Q0K0</accession>